<dbReference type="PANTHER" id="PTHR13256:SF16">
    <property type="entry name" value="ALPHA_BETA-TUBULIN-N-ACETYLTRANSFERASE 9"/>
    <property type="match status" value="1"/>
</dbReference>
<evidence type="ECO:0000259" key="4">
    <source>
        <dbReference type="PROSITE" id="PS51186"/>
    </source>
</evidence>
<dbReference type="PANTHER" id="PTHR13256">
    <property type="entry name" value="N-ACETYLTRANSFERASE 9"/>
    <property type="match status" value="1"/>
</dbReference>
<comment type="caution">
    <text evidence="5">The sequence shown here is derived from an EMBL/GenBank/DDBJ whole genome shotgun (WGS) entry which is preliminary data.</text>
</comment>
<evidence type="ECO:0000313" key="6">
    <source>
        <dbReference type="Proteomes" id="UP000824890"/>
    </source>
</evidence>
<dbReference type="PROSITE" id="PS51186">
    <property type="entry name" value="GNAT"/>
    <property type="match status" value="1"/>
</dbReference>
<reference evidence="5 6" key="1">
    <citation type="submission" date="2021-05" db="EMBL/GenBank/DDBJ databases">
        <title>Genome Assembly of Synthetic Allotetraploid Brassica napus Reveals Homoeologous Exchanges between Subgenomes.</title>
        <authorList>
            <person name="Davis J.T."/>
        </authorList>
    </citation>
    <scope>NUCLEOTIDE SEQUENCE [LARGE SCALE GENOMIC DNA]</scope>
    <source>
        <strain evidence="6">cv. Da-Ae</strain>
        <tissue evidence="5">Seedling</tissue>
    </source>
</reference>
<dbReference type="Proteomes" id="UP000824890">
    <property type="component" value="Unassembled WGS sequence"/>
</dbReference>
<evidence type="ECO:0000256" key="3">
    <source>
        <dbReference type="ARBA" id="ARBA00023315"/>
    </source>
</evidence>
<gene>
    <name evidence="5" type="ORF">HID58_011789</name>
</gene>
<evidence type="ECO:0000313" key="5">
    <source>
        <dbReference type="EMBL" id="KAH0934672.1"/>
    </source>
</evidence>
<dbReference type="InterPro" id="IPR016181">
    <property type="entry name" value="Acyl_CoA_acyltransferase"/>
</dbReference>
<comment type="similarity">
    <text evidence="1">Belongs to the acetyltransferase family. GNAT subfamily.</text>
</comment>
<keyword evidence="2" id="KW-0808">Transferase</keyword>
<keyword evidence="6" id="KW-1185">Reference proteome</keyword>
<dbReference type="InterPro" id="IPR000182">
    <property type="entry name" value="GNAT_dom"/>
</dbReference>
<dbReference type="Gene3D" id="3.40.630.30">
    <property type="match status" value="1"/>
</dbReference>
<accession>A0ABQ8DZS2</accession>
<organism evidence="5 6">
    <name type="scientific">Brassica napus</name>
    <name type="common">Rape</name>
    <dbReference type="NCBI Taxonomy" id="3708"/>
    <lineage>
        <taxon>Eukaryota</taxon>
        <taxon>Viridiplantae</taxon>
        <taxon>Streptophyta</taxon>
        <taxon>Embryophyta</taxon>
        <taxon>Tracheophyta</taxon>
        <taxon>Spermatophyta</taxon>
        <taxon>Magnoliopsida</taxon>
        <taxon>eudicotyledons</taxon>
        <taxon>Gunneridae</taxon>
        <taxon>Pentapetalae</taxon>
        <taxon>rosids</taxon>
        <taxon>malvids</taxon>
        <taxon>Brassicales</taxon>
        <taxon>Brassicaceae</taxon>
        <taxon>Brassiceae</taxon>
        <taxon>Brassica</taxon>
    </lineage>
</organism>
<dbReference type="EMBL" id="JAGKQM010000003">
    <property type="protein sequence ID" value="KAH0934672.1"/>
    <property type="molecule type" value="Genomic_DNA"/>
</dbReference>
<proteinExistence type="inferred from homology"/>
<dbReference type="InterPro" id="IPR039135">
    <property type="entry name" value="NAT9-like"/>
</dbReference>
<evidence type="ECO:0000256" key="2">
    <source>
        <dbReference type="ARBA" id="ARBA00022679"/>
    </source>
</evidence>
<dbReference type="SUPFAM" id="SSF55729">
    <property type="entry name" value="Acyl-CoA N-acyltransferases (Nat)"/>
    <property type="match status" value="1"/>
</dbReference>
<keyword evidence="3" id="KW-0012">Acyltransferase</keyword>
<name>A0ABQ8DZS2_BRANA</name>
<feature type="domain" description="N-acetyltransferase" evidence="4">
    <location>
        <begin position="127"/>
        <end position="267"/>
    </location>
</feature>
<evidence type="ECO:0000256" key="1">
    <source>
        <dbReference type="ARBA" id="ARBA00009342"/>
    </source>
</evidence>
<protein>
    <recommendedName>
        <fullName evidence="4">N-acetyltransferase domain-containing protein</fullName>
    </recommendedName>
</protein>
<dbReference type="Pfam" id="PF13302">
    <property type="entry name" value="Acetyltransf_3"/>
    <property type="match status" value="1"/>
</dbReference>
<sequence>MNVPKKQRSRVALCGWYVHAIEACCVGREMHFSKVLVAVVVVHLPETDAERRRKRNVREEKKMGKTTTVTMKESLEGKRVVLVPYMSGHVPKYHSWMQDPALLEATGSEPLSLEQEYEMQISWTQDPNKRTFIVLDKDFIEGDLAPGEPHVEGLFPELLEMRTHLQVCSFVSAMAGDVNIYMNDVDDPKVAEVEIMIAEPRSRGKGIGKESVLMMMAYAVKNLEIHKFTAKIGDSNTASLSLFRKLGFEDSSHSEIFKEVTLEYTVTNLRRAELLKLLEDVVTHTHSSDNKSDSLLTGEAIG</sequence>